<reference evidence="2 3" key="1">
    <citation type="submission" date="2020-08" db="EMBL/GenBank/DDBJ databases">
        <title>Cohnella phylogeny.</title>
        <authorList>
            <person name="Dunlap C."/>
        </authorList>
    </citation>
    <scope>NUCLEOTIDE SEQUENCE [LARGE SCALE GENOMIC DNA]</scope>
    <source>
        <strain evidence="2 3">DSM 25239</strain>
    </source>
</reference>
<dbReference type="Pfam" id="PF01547">
    <property type="entry name" value="SBP_bac_1"/>
    <property type="match status" value="1"/>
</dbReference>
<protein>
    <submittedName>
        <fullName evidence="2">Extracellular solute-binding protein</fullName>
    </submittedName>
</protein>
<comment type="caution">
    <text evidence="2">The sequence shown here is derived from an EMBL/GenBank/DDBJ whole genome shotgun (WGS) entry which is preliminary data.</text>
</comment>
<name>A0A841U3L3_9BACL</name>
<organism evidence="2 3">
    <name type="scientific">Cohnella xylanilytica</name>
    <dbReference type="NCBI Taxonomy" id="557555"/>
    <lineage>
        <taxon>Bacteria</taxon>
        <taxon>Bacillati</taxon>
        <taxon>Bacillota</taxon>
        <taxon>Bacilli</taxon>
        <taxon>Bacillales</taxon>
        <taxon>Paenibacillaceae</taxon>
        <taxon>Cohnella</taxon>
    </lineage>
</organism>
<dbReference type="InterPro" id="IPR050490">
    <property type="entry name" value="Bact_solute-bd_prot1"/>
</dbReference>
<feature type="signal peptide" evidence="1">
    <location>
        <begin position="1"/>
        <end position="21"/>
    </location>
</feature>
<sequence>MRKTAALLAATALVAATTACSGGAEEDGTVRTLRIGTTTFLGGSDSYYRQQFAELYEFAHPNVRIEFVSSAERSDIVLGDKAPADPVAAMKEMMAGPNPPDLVMVDFDQLPGLIEDNLLVSLDAKIKQDKFDLEGIVPTVKDGIRELGDGSLYALAPYFDAPALFYNKRIFQKAGVEAPTDGMTWDRVVELARKVSSGDGKERIYGLGLSPYAETDDFYNLMSVYGAPLQLRAWNESEDKMNVATPEWEQAWTWLADLKKEKIVPPESANEDWFEAEVAASPATPNAFFSGRLAMTVGDSYMLDELAGLGRGGDGNAAPIEWDVVSMPSHPKYPGVAGMVRTEGLMGINVHAGNPDDAWEFLKFVNDDEWAMTKSRGGGMLVARGAYNKGRGGLDYRAEAFADVRPAPPDPNRAGGKSYLNEVLEAGRTELQPALRGDKTIKEALEEWGKQGQAILDLNKAKQQDGNS</sequence>
<evidence type="ECO:0000313" key="2">
    <source>
        <dbReference type="EMBL" id="MBB6695155.1"/>
    </source>
</evidence>
<dbReference type="AlphaFoldDB" id="A0A841U3L3"/>
<keyword evidence="1" id="KW-0732">Signal</keyword>
<dbReference type="Proteomes" id="UP000553776">
    <property type="component" value="Unassembled WGS sequence"/>
</dbReference>
<dbReference type="SUPFAM" id="SSF53850">
    <property type="entry name" value="Periplasmic binding protein-like II"/>
    <property type="match status" value="1"/>
</dbReference>
<evidence type="ECO:0000313" key="3">
    <source>
        <dbReference type="Proteomes" id="UP000553776"/>
    </source>
</evidence>
<dbReference type="InterPro" id="IPR006059">
    <property type="entry name" value="SBP"/>
</dbReference>
<dbReference type="Gene3D" id="3.40.190.10">
    <property type="entry name" value="Periplasmic binding protein-like II"/>
    <property type="match status" value="1"/>
</dbReference>
<dbReference type="EMBL" id="JACJVR010000112">
    <property type="protein sequence ID" value="MBB6695155.1"/>
    <property type="molecule type" value="Genomic_DNA"/>
</dbReference>
<dbReference type="PROSITE" id="PS51257">
    <property type="entry name" value="PROKAR_LIPOPROTEIN"/>
    <property type="match status" value="1"/>
</dbReference>
<dbReference type="RefSeq" id="WP_185139115.1">
    <property type="nucleotide sequence ID" value="NZ_JACJVR010000112.1"/>
</dbReference>
<accession>A0A841U3L3</accession>
<evidence type="ECO:0000256" key="1">
    <source>
        <dbReference type="SAM" id="SignalP"/>
    </source>
</evidence>
<proteinExistence type="predicted"/>
<feature type="chain" id="PRO_5039569661" evidence="1">
    <location>
        <begin position="22"/>
        <end position="468"/>
    </location>
</feature>
<keyword evidence="3" id="KW-1185">Reference proteome</keyword>
<gene>
    <name evidence="2" type="ORF">H7B90_27540</name>
</gene>
<dbReference type="PANTHER" id="PTHR43649:SF12">
    <property type="entry name" value="DIACETYLCHITOBIOSE BINDING PROTEIN DASA"/>
    <property type="match status" value="1"/>
</dbReference>
<dbReference type="PANTHER" id="PTHR43649">
    <property type="entry name" value="ARABINOSE-BINDING PROTEIN-RELATED"/>
    <property type="match status" value="1"/>
</dbReference>